<evidence type="ECO:0000256" key="6">
    <source>
        <dbReference type="SAM" id="MobiDB-lite"/>
    </source>
</evidence>
<keyword evidence="2" id="KW-0479">Metal-binding</keyword>
<protein>
    <submittedName>
        <fullName evidence="8">ADP-ribosylation factor GTPase-activating protein 2</fullName>
    </submittedName>
</protein>
<feature type="compositionally biased region" description="Basic and acidic residues" evidence="6">
    <location>
        <begin position="261"/>
        <end position="289"/>
    </location>
</feature>
<dbReference type="GO" id="GO:0005096">
    <property type="term" value="F:GTPase activator activity"/>
    <property type="evidence" value="ECO:0007669"/>
    <property type="project" value="UniProtKB-KW"/>
</dbReference>
<dbReference type="InterPro" id="IPR037278">
    <property type="entry name" value="ARFGAP/RecO"/>
</dbReference>
<evidence type="ECO:0000256" key="2">
    <source>
        <dbReference type="ARBA" id="ARBA00022723"/>
    </source>
</evidence>
<dbReference type="SUPFAM" id="SSF57863">
    <property type="entry name" value="ArfGap/RecO-like zinc finger"/>
    <property type="match status" value="1"/>
</dbReference>
<dbReference type="Gene3D" id="1.10.220.150">
    <property type="entry name" value="Arf GTPase activating protein"/>
    <property type="match status" value="1"/>
</dbReference>
<dbReference type="AlphaFoldDB" id="A0A154PBH3"/>
<reference evidence="8 9" key="1">
    <citation type="submission" date="2015-07" db="EMBL/GenBank/DDBJ databases">
        <title>The genome of Dufourea novaeangliae.</title>
        <authorList>
            <person name="Pan H."/>
            <person name="Kapheim K."/>
        </authorList>
    </citation>
    <scope>NUCLEOTIDE SEQUENCE [LARGE SCALE GENOMIC DNA]</scope>
    <source>
        <strain evidence="8">0120121106</strain>
        <tissue evidence="8">Whole body</tissue>
    </source>
</reference>
<evidence type="ECO:0000313" key="8">
    <source>
        <dbReference type="EMBL" id="KZC09256.1"/>
    </source>
</evidence>
<feature type="domain" description="Arf-GAP" evidence="7">
    <location>
        <begin position="12"/>
        <end position="119"/>
    </location>
</feature>
<evidence type="ECO:0000256" key="1">
    <source>
        <dbReference type="ARBA" id="ARBA00022468"/>
    </source>
</evidence>
<dbReference type="SMART" id="SM00105">
    <property type="entry name" value="ArfGap"/>
    <property type="match status" value="1"/>
</dbReference>
<proteinExistence type="predicted"/>
<dbReference type="PANTHER" id="PTHR45686">
    <property type="entry name" value="ADP-RIBOSYLATION FACTOR GTPASE ACTIVATING PROTEIN 3, ISOFORM H-RELATED"/>
    <property type="match status" value="1"/>
</dbReference>
<dbReference type="InterPro" id="IPR038508">
    <property type="entry name" value="ArfGAP_dom_sf"/>
</dbReference>
<dbReference type="GO" id="GO:0000139">
    <property type="term" value="C:Golgi membrane"/>
    <property type="evidence" value="ECO:0007669"/>
    <property type="project" value="GOC"/>
</dbReference>
<keyword evidence="3 5" id="KW-0863">Zinc-finger</keyword>
<feature type="compositionally biased region" description="Low complexity" evidence="6">
    <location>
        <begin position="474"/>
        <end position="486"/>
    </location>
</feature>
<evidence type="ECO:0000256" key="4">
    <source>
        <dbReference type="ARBA" id="ARBA00022833"/>
    </source>
</evidence>
<dbReference type="EMBL" id="KQ434869">
    <property type="protein sequence ID" value="KZC09256.1"/>
    <property type="molecule type" value="Genomic_DNA"/>
</dbReference>
<keyword evidence="1" id="KW-0343">GTPase activation</keyword>
<accession>A0A154PBH3</accession>
<evidence type="ECO:0000259" key="7">
    <source>
        <dbReference type="PROSITE" id="PS50115"/>
    </source>
</evidence>
<gene>
    <name evidence="8" type="ORF">WN55_10996</name>
</gene>
<dbReference type="GO" id="GO:0008270">
    <property type="term" value="F:zinc ion binding"/>
    <property type="evidence" value="ECO:0007669"/>
    <property type="project" value="UniProtKB-KW"/>
</dbReference>
<organism evidence="8 9">
    <name type="scientific">Dufourea novaeangliae</name>
    <name type="common">Sweat bee</name>
    <dbReference type="NCBI Taxonomy" id="178035"/>
    <lineage>
        <taxon>Eukaryota</taxon>
        <taxon>Metazoa</taxon>
        <taxon>Ecdysozoa</taxon>
        <taxon>Arthropoda</taxon>
        <taxon>Hexapoda</taxon>
        <taxon>Insecta</taxon>
        <taxon>Pterygota</taxon>
        <taxon>Neoptera</taxon>
        <taxon>Endopterygota</taxon>
        <taxon>Hymenoptera</taxon>
        <taxon>Apocrita</taxon>
        <taxon>Aculeata</taxon>
        <taxon>Apoidea</taxon>
        <taxon>Anthophila</taxon>
        <taxon>Halictidae</taxon>
        <taxon>Rophitinae</taxon>
        <taxon>Dufourea</taxon>
    </lineage>
</organism>
<name>A0A154PBH3_DUFNO</name>
<feature type="region of interest" description="Disordered" evidence="6">
    <location>
        <begin position="399"/>
        <end position="490"/>
    </location>
</feature>
<dbReference type="PROSITE" id="PS50115">
    <property type="entry name" value="ARFGAP"/>
    <property type="match status" value="1"/>
</dbReference>
<dbReference type="PANTHER" id="PTHR45686:SF4">
    <property type="entry name" value="ADP-RIBOSYLATION FACTOR GTPASE ACTIVATING PROTEIN 3, ISOFORM H"/>
    <property type="match status" value="1"/>
</dbReference>
<dbReference type="FunFam" id="1.10.220.150:FF:000004">
    <property type="entry name" value="Putative ADP-ribosylation factor GTPase-activating protein 2"/>
    <property type="match status" value="1"/>
</dbReference>
<dbReference type="InterPro" id="IPR001164">
    <property type="entry name" value="ArfGAP_dom"/>
</dbReference>
<dbReference type="Pfam" id="PF01412">
    <property type="entry name" value="ArfGap"/>
    <property type="match status" value="1"/>
</dbReference>
<feature type="region of interest" description="Disordered" evidence="6">
    <location>
        <begin position="236"/>
        <end position="291"/>
    </location>
</feature>
<evidence type="ECO:0000256" key="3">
    <source>
        <dbReference type="ARBA" id="ARBA00022771"/>
    </source>
</evidence>
<dbReference type="PRINTS" id="PR00405">
    <property type="entry name" value="REVINTRACTNG"/>
</dbReference>
<feature type="compositionally biased region" description="Polar residues" evidence="6">
    <location>
        <begin position="409"/>
        <end position="425"/>
    </location>
</feature>
<sequence length="536" mass="59126">MADPAPSKSDIEEIFKRLRAIPTNKTCFDCNAKNPAWASVTYGIFLCIDCSAVHRGLGVHLTFVRSTQLDTNWTWLQLRNMQLGGNANARKFFTQHNCTTTDAQQKYNSRAAMQYREKLGQASAQAMRQYGRKVFLPSTKNKKVLHLEENSALTSEEHNEVDFFKEHENLDLHDNESSTHMEGNSQSTLNSVPVNDNIEKSNQKNIPEVASNALGPTVKLSDSTSNSVLERKSTIGVRKVMSKKPGLGKKSGGLGAQRVKTNFDELEKSVSEASKESQEKDHKDNANKEEQEEIATRLAYRYEQNLSEQAKKVEERAKHFEPCKATQAERLGMGFNTRSGASHSALGDMRTITQETSSKTVNASEPNVGNVERSFLLILDDYYNALSARGEDVVVMAEPEPPKRVGPSSRPSMTKNDSKTATAESEAQKKFGSAKAISSDQYFQDSKDDDSWERKSNLRRFEGSSSISSADYFGTGSSTPTSPTSSLSMRLSGGRAGVVDLDDVRESVRQGVNKVAGRLSSLANAAVSSLQDRYGL</sequence>
<feature type="compositionally biased region" description="Basic and acidic residues" evidence="6">
    <location>
        <begin position="452"/>
        <end position="462"/>
    </location>
</feature>
<dbReference type="Proteomes" id="UP000076502">
    <property type="component" value="Unassembled WGS sequence"/>
</dbReference>
<evidence type="ECO:0000256" key="5">
    <source>
        <dbReference type="PROSITE-ProRule" id="PRU00288"/>
    </source>
</evidence>
<dbReference type="GO" id="GO:0048205">
    <property type="term" value="P:COPI coating of Golgi vesicle"/>
    <property type="evidence" value="ECO:0007669"/>
    <property type="project" value="TreeGrafter"/>
</dbReference>
<dbReference type="STRING" id="178035.A0A154PBH3"/>
<keyword evidence="4" id="KW-0862">Zinc</keyword>
<dbReference type="OrthoDB" id="983479at2759"/>
<evidence type="ECO:0000313" key="9">
    <source>
        <dbReference type="Proteomes" id="UP000076502"/>
    </source>
</evidence>
<dbReference type="CDD" id="cd08831">
    <property type="entry name" value="ArfGap_ArfGap2_3_like"/>
    <property type="match status" value="1"/>
</dbReference>
<keyword evidence="9" id="KW-1185">Reference proteome</keyword>